<sequence>MRKTLMILIASMLAATTVLIGCEDASERRSITEPQEVVKLSVSGYKAGSEIGAIPELNDLFMKENPGIEVIYEGMLGIQYAKFIQNKFAANDAPDVIMLHPGEEHWGYAKIGFVRDLSEEPWVTRFTPTALEAVSLDGKVYGTPNDTVVLGVFYNKDLFKKLSLKTPTTWSEFLAVCARLKEAGVTPISIGNYDGWMTLVALFAMGSSLIHDPDFTQKINAREIKFNGTWNDMAKMWFALDDIGYLTPNSTNVTIDQAQKDFTDGRAGMFINGSWALDGLLKANPDYRIGMFAMPAASTEEDTVLTVAAGTTWAISSNTKQLDAARKYLDFWAREQTLRRWTQTQGAFLTLKDKVSYVPAELSEIYGFIEEGRIHEYLSNRWDQSGPAVDELMDSAQGVYLDALTIEEMLTNVDDAWDRSASNGGGFR</sequence>
<keyword evidence="3" id="KW-1185">Reference proteome</keyword>
<gene>
    <name evidence="2" type="ORF">GCM10010911_04470</name>
</gene>
<organism evidence="2 3">
    <name type="scientific">Paenibacillus nasutitermitis</name>
    <dbReference type="NCBI Taxonomy" id="1652958"/>
    <lineage>
        <taxon>Bacteria</taxon>
        <taxon>Bacillati</taxon>
        <taxon>Bacillota</taxon>
        <taxon>Bacilli</taxon>
        <taxon>Bacillales</taxon>
        <taxon>Paenibacillaceae</taxon>
        <taxon>Paenibacillus</taxon>
    </lineage>
</organism>
<dbReference type="InterPro" id="IPR050490">
    <property type="entry name" value="Bact_solute-bd_prot1"/>
</dbReference>
<name>A0A917DMB2_9BACL</name>
<keyword evidence="1" id="KW-0732">Signal</keyword>
<reference evidence="2" key="2">
    <citation type="submission" date="2020-09" db="EMBL/GenBank/DDBJ databases">
        <authorList>
            <person name="Sun Q."/>
            <person name="Zhou Y."/>
        </authorList>
    </citation>
    <scope>NUCLEOTIDE SEQUENCE</scope>
    <source>
        <strain evidence="2">CGMCC 1.15178</strain>
    </source>
</reference>
<comment type="caution">
    <text evidence="2">The sequence shown here is derived from an EMBL/GenBank/DDBJ whole genome shotgun (WGS) entry which is preliminary data.</text>
</comment>
<dbReference type="SUPFAM" id="SSF53850">
    <property type="entry name" value="Periplasmic binding protein-like II"/>
    <property type="match status" value="1"/>
</dbReference>
<dbReference type="InterPro" id="IPR006059">
    <property type="entry name" value="SBP"/>
</dbReference>
<dbReference type="AlphaFoldDB" id="A0A917DMB2"/>
<evidence type="ECO:0000313" key="3">
    <source>
        <dbReference type="Proteomes" id="UP000612456"/>
    </source>
</evidence>
<protein>
    <submittedName>
        <fullName evidence="2">ABC transporter substrate-binding protein</fullName>
    </submittedName>
</protein>
<dbReference type="PROSITE" id="PS51257">
    <property type="entry name" value="PROKAR_LIPOPROTEIN"/>
    <property type="match status" value="1"/>
</dbReference>
<dbReference type="Gene3D" id="3.40.190.10">
    <property type="entry name" value="Periplasmic binding protein-like II"/>
    <property type="match status" value="2"/>
</dbReference>
<evidence type="ECO:0000313" key="2">
    <source>
        <dbReference type="EMBL" id="GGD50032.1"/>
    </source>
</evidence>
<feature type="chain" id="PRO_5039569960" evidence="1">
    <location>
        <begin position="21"/>
        <end position="428"/>
    </location>
</feature>
<reference evidence="2" key="1">
    <citation type="journal article" date="2014" name="Int. J. Syst. Evol. Microbiol.">
        <title>Complete genome sequence of Corynebacterium casei LMG S-19264T (=DSM 44701T), isolated from a smear-ripened cheese.</title>
        <authorList>
            <consortium name="US DOE Joint Genome Institute (JGI-PGF)"/>
            <person name="Walter F."/>
            <person name="Albersmeier A."/>
            <person name="Kalinowski J."/>
            <person name="Ruckert C."/>
        </authorList>
    </citation>
    <scope>NUCLEOTIDE SEQUENCE</scope>
    <source>
        <strain evidence="2">CGMCC 1.15178</strain>
    </source>
</reference>
<feature type="signal peptide" evidence="1">
    <location>
        <begin position="1"/>
        <end position="20"/>
    </location>
</feature>
<accession>A0A917DMB2</accession>
<dbReference type="PANTHER" id="PTHR43649">
    <property type="entry name" value="ARABINOSE-BINDING PROTEIN-RELATED"/>
    <property type="match status" value="1"/>
</dbReference>
<proteinExistence type="predicted"/>
<evidence type="ECO:0000256" key="1">
    <source>
        <dbReference type="SAM" id="SignalP"/>
    </source>
</evidence>
<dbReference type="Proteomes" id="UP000612456">
    <property type="component" value="Unassembled WGS sequence"/>
</dbReference>
<dbReference type="Pfam" id="PF01547">
    <property type="entry name" value="SBP_bac_1"/>
    <property type="match status" value="1"/>
</dbReference>
<dbReference type="EMBL" id="BMHP01000001">
    <property type="protein sequence ID" value="GGD50032.1"/>
    <property type="molecule type" value="Genomic_DNA"/>
</dbReference>
<dbReference type="RefSeq" id="WP_188988702.1">
    <property type="nucleotide sequence ID" value="NZ_BMHP01000001.1"/>
</dbReference>